<gene>
    <name evidence="2" type="ORF">QRD39_04845</name>
</gene>
<protein>
    <submittedName>
        <fullName evidence="2">Uncharacterized protein</fullName>
    </submittedName>
</protein>
<proteinExistence type="predicted"/>
<organism evidence="2 3">
    <name type="scientific">Streptococcus raffinosi</name>
    <dbReference type="NCBI Taxonomy" id="3053355"/>
    <lineage>
        <taxon>Bacteria</taxon>
        <taxon>Bacillati</taxon>
        <taxon>Bacillota</taxon>
        <taxon>Bacilli</taxon>
        <taxon>Lactobacillales</taxon>
        <taxon>Streptococcaceae</taxon>
        <taxon>Streptococcus</taxon>
    </lineage>
</organism>
<dbReference type="RefSeq" id="WP_285955841.1">
    <property type="nucleotide sequence ID" value="NZ_JASUZV010000005.1"/>
</dbReference>
<accession>A0ABT7LSC9</accession>
<name>A0ABT7LSC9_9STRE</name>
<reference evidence="2 3" key="1">
    <citation type="submission" date="2023-06" db="EMBL/GenBank/DDBJ databases">
        <title>A potential novel species of Streptococcus isolated from human milk sample.</title>
        <authorList>
            <person name="Nguyen H.V."/>
            <person name="Trinh A.T.V."/>
            <person name="Hoang A.T.L."/>
            <person name="Bui L.N.H."/>
            <person name="Tran Q.T.L."/>
            <person name="Trinh T."/>
        </authorList>
    </citation>
    <scope>NUCLEOTIDE SEQUENCE [LARGE SCALE GENOMIC DNA]</scope>
    <source>
        <strain evidence="2 3">VTCC 12812</strain>
    </source>
</reference>
<dbReference type="Proteomes" id="UP001529255">
    <property type="component" value="Unassembled WGS sequence"/>
</dbReference>
<comment type="caution">
    <text evidence="2">The sequence shown here is derived from an EMBL/GenBank/DDBJ whole genome shotgun (WGS) entry which is preliminary data.</text>
</comment>
<evidence type="ECO:0000256" key="1">
    <source>
        <dbReference type="SAM" id="Coils"/>
    </source>
</evidence>
<evidence type="ECO:0000313" key="3">
    <source>
        <dbReference type="Proteomes" id="UP001529255"/>
    </source>
</evidence>
<keyword evidence="1" id="KW-0175">Coiled coil</keyword>
<sequence>MTEKNSLRQDIEALCTERDALEKEVEALKAKRDDLFEGVRDAEQMKSVAWDSFYALADHLKAEEKQREFANNYWEHVSGDLKIDMEFVLSRGLRFKRLLSQGQFELVSQELDIFEKELDDLGRSFGVELDRLPEEPSPID</sequence>
<evidence type="ECO:0000313" key="2">
    <source>
        <dbReference type="EMBL" id="MDL5043437.1"/>
    </source>
</evidence>
<dbReference type="EMBL" id="JASUZV010000005">
    <property type="protein sequence ID" value="MDL5043437.1"/>
    <property type="molecule type" value="Genomic_DNA"/>
</dbReference>
<keyword evidence="3" id="KW-1185">Reference proteome</keyword>
<feature type="coiled-coil region" evidence="1">
    <location>
        <begin position="4"/>
        <end position="45"/>
    </location>
</feature>